<name>A0A0N9VBZ3_9GAMM</name>
<dbReference type="InterPro" id="IPR002130">
    <property type="entry name" value="Cyclophilin-type_PPIase_dom"/>
</dbReference>
<dbReference type="SUPFAM" id="SSF50891">
    <property type="entry name" value="Cyclophilin-like"/>
    <property type="match status" value="1"/>
</dbReference>
<keyword evidence="8" id="KW-1185">Reference proteome</keyword>
<evidence type="ECO:0000256" key="1">
    <source>
        <dbReference type="ARBA" id="ARBA00002388"/>
    </source>
</evidence>
<dbReference type="PROSITE" id="PS00170">
    <property type="entry name" value="CSA_PPIASE_1"/>
    <property type="match status" value="1"/>
</dbReference>
<dbReference type="PIRSF" id="PIRSF001467">
    <property type="entry name" value="Peptidylpro_ismrse"/>
    <property type="match status" value="1"/>
</dbReference>
<evidence type="ECO:0000256" key="3">
    <source>
        <dbReference type="ARBA" id="ARBA00023110"/>
    </source>
</evidence>
<evidence type="ECO:0000256" key="4">
    <source>
        <dbReference type="ARBA" id="ARBA00023235"/>
    </source>
</evidence>
<protein>
    <recommendedName>
        <fullName evidence="5">Peptidyl-prolyl cis-trans isomerase</fullName>
        <shortName evidence="5">PPIase</shortName>
        <ecNumber evidence="5">5.2.1.8</ecNumber>
    </recommendedName>
</protein>
<dbReference type="InterPro" id="IPR044665">
    <property type="entry name" value="E_coli_cyclophilin_A-like"/>
</dbReference>
<keyword evidence="3 5" id="KW-0697">Rotamase</keyword>
<dbReference type="CDD" id="cd01920">
    <property type="entry name" value="cyclophilin_EcCYP_like"/>
    <property type="match status" value="1"/>
</dbReference>
<reference evidence="7 8" key="1">
    <citation type="journal article" date="2015" name="Int. J. Syst. Evol. Microbiol.">
        <title>Acinetobacter equi sp. nov. isolated from horse faeces.</title>
        <authorList>
            <person name="Poppel M.T."/>
            <person name="Skiebe E."/>
            <person name="Laue M."/>
            <person name="Bergmann H."/>
            <person name="Ebersberger I."/>
            <person name="Garn T."/>
            <person name="Fruth A."/>
            <person name="Baumgardt S."/>
            <person name="Busse H.J."/>
            <person name="Wilharm G."/>
        </authorList>
    </citation>
    <scope>NUCLEOTIDE SEQUENCE [LARGE SCALE GENOMIC DNA]</scope>
    <source>
        <strain evidence="7 8">114</strain>
    </source>
</reference>
<evidence type="ECO:0000256" key="5">
    <source>
        <dbReference type="RuleBase" id="RU363019"/>
    </source>
</evidence>
<dbReference type="PRINTS" id="PR00153">
    <property type="entry name" value="CSAPPISMRASE"/>
</dbReference>
<feature type="domain" description="PPIase cyclophilin-type" evidence="6">
    <location>
        <begin position="33"/>
        <end position="183"/>
    </location>
</feature>
<dbReference type="STRING" id="1324350.AOY20_04125"/>
<evidence type="ECO:0000313" key="7">
    <source>
        <dbReference type="EMBL" id="ALH94786.1"/>
    </source>
</evidence>
<dbReference type="EMBL" id="CP012808">
    <property type="protein sequence ID" value="ALH94786.1"/>
    <property type="molecule type" value="Genomic_DNA"/>
</dbReference>
<feature type="chain" id="PRO_5006518141" description="Peptidyl-prolyl cis-trans isomerase" evidence="5">
    <location>
        <begin position="22"/>
        <end position="185"/>
    </location>
</feature>
<dbReference type="GO" id="GO:0006457">
    <property type="term" value="P:protein folding"/>
    <property type="evidence" value="ECO:0007669"/>
    <property type="project" value="InterPro"/>
</dbReference>
<dbReference type="GO" id="GO:0003755">
    <property type="term" value="F:peptidyl-prolyl cis-trans isomerase activity"/>
    <property type="evidence" value="ECO:0007669"/>
    <property type="project" value="UniProtKB-UniRule"/>
</dbReference>
<dbReference type="RefSeq" id="WP_054580685.1">
    <property type="nucleotide sequence ID" value="NZ_CP012808.1"/>
</dbReference>
<dbReference type="AlphaFoldDB" id="A0A0N9VBZ3"/>
<gene>
    <name evidence="7" type="ORF">AOY20_04125</name>
</gene>
<comment type="similarity">
    <text evidence="2 5">Belongs to the cyclophilin-type PPIase family.</text>
</comment>
<organism evidence="7 8">
    <name type="scientific">Acinetobacter equi</name>
    <dbReference type="NCBI Taxonomy" id="1324350"/>
    <lineage>
        <taxon>Bacteria</taxon>
        <taxon>Pseudomonadati</taxon>
        <taxon>Pseudomonadota</taxon>
        <taxon>Gammaproteobacteria</taxon>
        <taxon>Moraxellales</taxon>
        <taxon>Moraxellaceae</taxon>
        <taxon>Acinetobacter</taxon>
    </lineage>
</organism>
<sequence>MLKKILLTGVLGSTLCANVLAANTLVTMTTNKGPIEIELYNDKAPISAKNFEEYVKSDFYKDTIFHRVIPGFMIQGGGFDDQMKEKQTRAPIKNESYNNLSNTRGTLAMARTNDPNSASSQFFINLVDNTYLDKNARNDGYAVFGRVVKGMDVVDEIAKTPTRNYAMHQDVPAQAIKIEKVEIKQ</sequence>
<keyword evidence="5" id="KW-0732">Signal</keyword>
<evidence type="ECO:0000313" key="8">
    <source>
        <dbReference type="Proteomes" id="UP000064939"/>
    </source>
</evidence>
<dbReference type="InterPro" id="IPR029000">
    <property type="entry name" value="Cyclophilin-like_dom_sf"/>
</dbReference>
<keyword evidence="4 5" id="KW-0413">Isomerase</keyword>
<dbReference type="Pfam" id="PF00160">
    <property type="entry name" value="Pro_isomerase"/>
    <property type="match status" value="1"/>
</dbReference>
<dbReference type="Proteomes" id="UP000064939">
    <property type="component" value="Chromosome"/>
</dbReference>
<dbReference type="KEGG" id="aei:AOY20_04125"/>
<accession>A0A0N9VBZ3</accession>
<dbReference type="OrthoDB" id="9807797at2"/>
<evidence type="ECO:0000259" key="6">
    <source>
        <dbReference type="PROSITE" id="PS50072"/>
    </source>
</evidence>
<feature type="signal peptide" evidence="5">
    <location>
        <begin position="1"/>
        <end position="21"/>
    </location>
</feature>
<evidence type="ECO:0000256" key="2">
    <source>
        <dbReference type="ARBA" id="ARBA00007365"/>
    </source>
</evidence>
<dbReference type="InterPro" id="IPR020892">
    <property type="entry name" value="Cyclophilin-type_PPIase_CS"/>
</dbReference>
<dbReference type="PROSITE" id="PS50072">
    <property type="entry name" value="CSA_PPIASE_2"/>
    <property type="match status" value="1"/>
</dbReference>
<proteinExistence type="inferred from homology"/>
<dbReference type="Gene3D" id="2.40.100.10">
    <property type="entry name" value="Cyclophilin-like"/>
    <property type="match status" value="1"/>
</dbReference>
<dbReference type="PANTHER" id="PTHR43246">
    <property type="entry name" value="PEPTIDYL-PROLYL CIS-TRANS ISOMERASE CYP38, CHLOROPLASTIC"/>
    <property type="match status" value="1"/>
</dbReference>
<comment type="catalytic activity">
    <reaction evidence="5">
        <text>[protein]-peptidylproline (omega=180) = [protein]-peptidylproline (omega=0)</text>
        <dbReference type="Rhea" id="RHEA:16237"/>
        <dbReference type="Rhea" id="RHEA-COMP:10747"/>
        <dbReference type="Rhea" id="RHEA-COMP:10748"/>
        <dbReference type="ChEBI" id="CHEBI:83833"/>
        <dbReference type="ChEBI" id="CHEBI:83834"/>
        <dbReference type="EC" id="5.2.1.8"/>
    </reaction>
</comment>
<dbReference type="InterPro" id="IPR024936">
    <property type="entry name" value="Cyclophilin-type_PPIase"/>
</dbReference>
<dbReference type="EC" id="5.2.1.8" evidence="5"/>
<comment type="function">
    <text evidence="1 5">PPIases accelerate the folding of proteins. It catalyzes the cis-trans isomerization of proline imidic peptide bonds in oligopeptides.</text>
</comment>